<feature type="compositionally biased region" description="Polar residues" evidence="10">
    <location>
        <begin position="309"/>
        <end position="323"/>
    </location>
</feature>
<protein>
    <recommendedName>
        <fullName evidence="1">non-specific serine/threonine protein kinase</fullName>
        <ecNumber evidence="1">2.7.11.1</ecNumber>
    </recommendedName>
</protein>
<dbReference type="PROSITE" id="PS00108">
    <property type="entry name" value="PROTEIN_KINASE_ST"/>
    <property type="match status" value="1"/>
</dbReference>
<dbReference type="PROSITE" id="PS50011">
    <property type="entry name" value="PROTEIN_KINASE_DOM"/>
    <property type="match status" value="1"/>
</dbReference>
<feature type="region of interest" description="Disordered" evidence="10">
    <location>
        <begin position="301"/>
        <end position="326"/>
    </location>
</feature>
<organism evidence="14 15">
    <name type="scientific">Perkinsus chesapeaki</name>
    <name type="common">Clam parasite</name>
    <name type="synonym">Perkinsus andrewsi</name>
    <dbReference type="NCBI Taxonomy" id="330153"/>
    <lineage>
        <taxon>Eukaryota</taxon>
        <taxon>Sar</taxon>
        <taxon>Alveolata</taxon>
        <taxon>Perkinsozoa</taxon>
        <taxon>Perkinsea</taxon>
        <taxon>Perkinsida</taxon>
        <taxon>Perkinsidae</taxon>
        <taxon>Perkinsus</taxon>
    </lineage>
</organism>
<dbReference type="EMBL" id="JAAPAO010000005">
    <property type="protein sequence ID" value="KAF4677941.1"/>
    <property type="molecule type" value="Genomic_DNA"/>
</dbReference>
<dbReference type="AlphaFoldDB" id="A0A7J6N4R9"/>
<accession>A0A7J6N4R9</accession>
<feature type="repeat" description="ANK" evidence="9">
    <location>
        <begin position="206"/>
        <end position="238"/>
    </location>
</feature>
<dbReference type="GO" id="GO:0004674">
    <property type="term" value="F:protein serine/threonine kinase activity"/>
    <property type="evidence" value="ECO:0007669"/>
    <property type="project" value="UniProtKB-KW"/>
</dbReference>
<comment type="catalytic activity">
    <reaction evidence="8">
        <text>L-seryl-[protein] + ATP = O-phospho-L-seryl-[protein] + ADP + H(+)</text>
        <dbReference type="Rhea" id="RHEA:17989"/>
        <dbReference type="Rhea" id="RHEA-COMP:9863"/>
        <dbReference type="Rhea" id="RHEA-COMP:11604"/>
        <dbReference type="ChEBI" id="CHEBI:15378"/>
        <dbReference type="ChEBI" id="CHEBI:29999"/>
        <dbReference type="ChEBI" id="CHEBI:30616"/>
        <dbReference type="ChEBI" id="CHEBI:83421"/>
        <dbReference type="ChEBI" id="CHEBI:456216"/>
        <dbReference type="EC" id="2.7.11.1"/>
    </reaction>
</comment>
<proteinExistence type="predicted"/>
<feature type="region of interest" description="Disordered" evidence="10">
    <location>
        <begin position="764"/>
        <end position="795"/>
    </location>
</feature>
<keyword evidence="11" id="KW-1133">Transmembrane helix</keyword>
<dbReference type="InterPro" id="IPR002110">
    <property type="entry name" value="Ankyrin_rpt"/>
</dbReference>
<dbReference type="InterPro" id="IPR011009">
    <property type="entry name" value="Kinase-like_dom_sf"/>
</dbReference>
<keyword evidence="5" id="KW-0418">Kinase</keyword>
<sequence>MDSRWRSIVTCTVLASTGIAAYFILRQRSKGKKNRIATKPRRSSSWPDDFCAAVDFVGDHGEDMLDDRTHLELYGWYKQATVGDCDDETVKAASWAPGARYYMTKSWEAKKGCPKDVAFKNYVAVVDDAKPDWREVADDGDIWIDESGKEEVTPSREPQMVVGYEDVAVDNSAAGIFCQLCAEGEIDKVREVLDKHPSAANMTDVDGMTPLHWACDRSQVEVCSLLLDKGANVNAKDSEGETPLSYACLVGEAAIVKILLEHGASTSVTNSAGDSVQTMMSDYEPDVQRLLRDDRNFGTPSIMGRRVADSNTNETRSSANSSRQKMDTYKLAIEKSDRERMEELARLEALERAPAIVAEELKTTAEPTPRTYEDDDLIEVIRSQTNLWLRRRRTRLNTDCFEVIDKLGAGSYGKVFRVEFRDPNVERAIISAEEDGDEELQRKGRPREFALKVLPKNYYRYKNGAAQVMAEREALLKGTHSSRIVTLYAAFQDRNNLYMLSELVPAGSLRQLLLSNSDAFTDLNVARFSVAEILLGIDAVTGAIPLFYKPYRRLSSLYGIAYEAYLRKRVHIVDVLDSAALCNLVHQMGFTHRDIKPDNVVVTGDGHLKLLDFGLCAEIDLAKDSKTGKLKERCGTPLYMSPEMIRGSYTRLCDLWAVGIIFFEMLFKDVPFRKSPDGLTCHDKIYAFPMYLSIPPRKATTNLELPEDCREVLTGLLTWEKNRLDFAAVKGTQFFAAVDWDELDLEKSPLLHIITARQSTLDSVRDASPARASTSHGSRLNSRGSPLPRPKSNAIYDKDKDLRFPRFTLTIDNMPDPHKLAKIVAAGKLPWLRRTLSTCTTGSRSMQEMGEKKSPEERRNTVIILKSPAGTPKNGNKSVRYL</sequence>
<evidence type="ECO:0000256" key="10">
    <source>
        <dbReference type="SAM" id="MobiDB-lite"/>
    </source>
</evidence>
<dbReference type="Gene3D" id="1.20.80.10">
    <property type="match status" value="1"/>
</dbReference>
<evidence type="ECO:0000256" key="6">
    <source>
        <dbReference type="ARBA" id="ARBA00022840"/>
    </source>
</evidence>
<dbReference type="GO" id="GO:0005524">
    <property type="term" value="F:ATP binding"/>
    <property type="evidence" value="ECO:0007669"/>
    <property type="project" value="UniProtKB-KW"/>
</dbReference>
<evidence type="ECO:0000256" key="1">
    <source>
        <dbReference type="ARBA" id="ARBA00012513"/>
    </source>
</evidence>
<evidence type="ECO:0000256" key="7">
    <source>
        <dbReference type="ARBA" id="ARBA00047899"/>
    </source>
</evidence>
<keyword evidence="11" id="KW-0812">Transmembrane</keyword>
<evidence type="ECO:0000256" key="11">
    <source>
        <dbReference type="SAM" id="Phobius"/>
    </source>
</evidence>
<keyword evidence="15" id="KW-1185">Reference proteome</keyword>
<dbReference type="Pfam" id="PF12796">
    <property type="entry name" value="Ank_2"/>
    <property type="match status" value="1"/>
</dbReference>
<dbReference type="PROSITE" id="PS50088">
    <property type="entry name" value="ANK_REPEAT"/>
    <property type="match status" value="2"/>
</dbReference>
<dbReference type="PRINTS" id="PR01415">
    <property type="entry name" value="ANKYRIN"/>
</dbReference>
<evidence type="ECO:0000259" key="12">
    <source>
        <dbReference type="PROSITE" id="PS50011"/>
    </source>
</evidence>
<dbReference type="Gene3D" id="1.25.40.20">
    <property type="entry name" value="Ankyrin repeat-containing domain"/>
    <property type="match status" value="1"/>
</dbReference>
<dbReference type="Pfam" id="PF00887">
    <property type="entry name" value="ACBP"/>
    <property type="match status" value="1"/>
</dbReference>
<reference evidence="14 15" key="1">
    <citation type="submission" date="2020-04" db="EMBL/GenBank/DDBJ databases">
        <title>Perkinsus chesapeaki whole genome sequence.</title>
        <authorList>
            <person name="Bogema D.R."/>
        </authorList>
    </citation>
    <scope>NUCLEOTIDE SEQUENCE [LARGE SCALE GENOMIC DNA]</scope>
    <source>
        <strain evidence="14">ATCC PRA-425</strain>
    </source>
</reference>
<keyword evidence="3" id="KW-0808">Transferase</keyword>
<keyword evidence="4" id="KW-0547">Nucleotide-binding</keyword>
<dbReference type="InterPro" id="IPR000719">
    <property type="entry name" value="Prot_kinase_dom"/>
</dbReference>
<evidence type="ECO:0000256" key="9">
    <source>
        <dbReference type="PROSITE-ProRule" id="PRU00023"/>
    </source>
</evidence>
<feature type="domain" description="ACB" evidence="13">
    <location>
        <begin position="46"/>
        <end position="135"/>
    </location>
</feature>
<dbReference type="SMART" id="SM00248">
    <property type="entry name" value="ANK"/>
    <property type="match status" value="2"/>
</dbReference>
<keyword evidence="9" id="KW-0040">ANK repeat</keyword>
<dbReference type="Pfam" id="PF00069">
    <property type="entry name" value="Pkinase"/>
    <property type="match status" value="2"/>
</dbReference>
<dbReference type="Gene3D" id="3.30.200.20">
    <property type="entry name" value="Phosphorylase Kinase, domain 1"/>
    <property type="match status" value="1"/>
</dbReference>
<dbReference type="InterPro" id="IPR000582">
    <property type="entry name" value="Acyl-CoA-binding_protein"/>
</dbReference>
<keyword evidence="11" id="KW-0472">Membrane</keyword>
<evidence type="ECO:0000259" key="13">
    <source>
        <dbReference type="PROSITE" id="PS51228"/>
    </source>
</evidence>
<evidence type="ECO:0000256" key="3">
    <source>
        <dbReference type="ARBA" id="ARBA00022679"/>
    </source>
</evidence>
<feature type="repeat" description="ANK" evidence="9">
    <location>
        <begin position="239"/>
        <end position="271"/>
    </location>
</feature>
<comment type="caution">
    <text evidence="14">The sequence shown here is derived from an EMBL/GenBank/DDBJ whole genome shotgun (WGS) entry which is preliminary data.</text>
</comment>
<dbReference type="InterPro" id="IPR035984">
    <property type="entry name" value="Acyl-CoA-binding_sf"/>
</dbReference>
<gene>
    <name evidence="14" type="ORF">FOL47_008045</name>
</gene>
<dbReference type="GO" id="GO:0000062">
    <property type="term" value="F:fatty-acyl-CoA binding"/>
    <property type="evidence" value="ECO:0007669"/>
    <property type="project" value="InterPro"/>
</dbReference>
<keyword evidence="2" id="KW-0723">Serine/threonine-protein kinase</keyword>
<feature type="domain" description="Protein kinase" evidence="12">
    <location>
        <begin position="401"/>
        <end position="735"/>
    </location>
</feature>
<evidence type="ECO:0000256" key="2">
    <source>
        <dbReference type="ARBA" id="ARBA00022527"/>
    </source>
</evidence>
<evidence type="ECO:0000256" key="4">
    <source>
        <dbReference type="ARBA" id="ARBA00022741"/>
    </source>
</evidence>
<dbReference type="SUPFAM" id="SSF47027">
    <property type="entry name" value="Acyl-CoA binding protein"/>
    <property type="match status" value="1"/>
</dbReference>
<dbReference type="Proteomes" id="UP000591131">
    <property type="component" value="Unassembled WGS sequence"/>
</dbReference>
<evidence type="ECO:0000256" key="8">
    <source>
        <dbReference type="ARBA" id="ARBA00048679"/>
    </source>
</evidence>
<dbReference type="InterPro" id="IPR008271">
    <property type="entry name" value="Ser/Thr_kinase_AS"/>
</dbReference>
<feature type="transmembrane region" description="Helical" evidence="11">
    <location>
        <begin position="6"/>
        <end position="25"/>
    </location>
</feature>
<name>A0A7J6N4R9_PERCH</name>
<dbReference type="InterPro" id="IPR014352">
    <property type="entry name" value="FERM/acyl-CoA-bd_prot_sf"/>
</dbReference>
<dbReference type="PROSITE" id="PS51228">
    <property type="entry name" value="ACB_2"/>
    <property type="match status" value="1"/>
</dbReference>
<dbReference type="InterPro" id="IPR050236">
    <property type="entry name" value="Ser_Thr_kinase_AGC"/>
</dbReference>
<dbReference type="InterPro" id="IPR036770">
    <property type="entry name" value="Ankyrin_rpt-contain_sf"/>
</dbReference>
<dbReference type="SUPFAM" id="SSF48403">
    <property type="entry name" value="Ankyrin repeat"/>
    <property type="match status" value="1"/>
</dbReference>
<evidence type="ECO:0000313" key="14">
    <source>
        <dbReference type="EMBL" id="KAF4677941.1"/>
    </source>
</evidence>
<dbReference type="SMART" id="SM00220">
    <property type="entry name" value="S_TKc"/>
    <property type="match status" value="1"/>
</dbReference>
<evidence type="ECO:0000256" key="5">
    <source>
        <dbReference type="ARBA" id="ARBA00022777"/>
    </source>
</evidence>
<comment type="catalytic activity">
    <reaction evidence="7">
        <text>L-threonyl-[protein] + ATP = O-phospho-L-threonyl-[protein] + ADP + H(+)</text>
        <dbReference type="Rhea" id="RHEA:46608"/>
        <dbReference type="Rhea" id="RHEA-COMP:11060"/>
        <dbReference type="Rhea" id="RHEA-COMP:11605"/>
        <dbReference type="ChEBI" id="CHEBI:15378"/>
        <dbReference type="ChEBI" id="CHEBI:30013"/>
        <dbReference type="ChEBI" id="CHEBI:30616"/>
        <dbReference type="ChEBI" id="CHEBI:61977"/>
        <dbReference type="ChEBI" id="CHEBI:456216"/>
        <dbReference type="EC" id="2.7.11.1"/>
    </reaction>
</comment>
<evidence type="ECO:0000313" key="15">
    <source>
        <dbReference type="Proteomes" id="UP000591131"/>
    </source>
</evidence>
<dbReference type="OrthoDB" id="442969at2759"/>
<dbReference type="SUPFAM" id="SSF56112">
    <property type="entry name" value="Protein kinase-like (PK-like)"/>
    <property type="match status" value="1"/>
</dbReference>
<dbReference type="PANTHER" id="PTHR24356">
    <property type="entry name" value="SERINE/THREONINE-PROTEIN KINASE"/>
    <property type="match status" value="1"/>
</dbReference>
<keyword evidence="6" id="KW-0067">ATP-binding</keyword>
<feature type="compositionally biased region" description="Polar residues" evidence="10">
    <location>
        <begin position="771"/>
        <end position="784"/>
    </location>
</feature>
<dbReference type="PROSITE" id="PS50297">
    <property type="entry name" value="ANK_REP_REGION"/>
    <property type="match status" value="2"/>
</dbReference>
<dbReference type="Gene3D" id="1.10.510.10">
    <property type="entry name" value="Transferase(Phosphotransferase) domain 1"/>
    <property type="match status" value="1"/>
</dbReference>
<dbReference type="EC" id="2.7.11.1" evidence="1"/>